<accession>E4MS67</accession>
<dbReference type="AlphaFoldDB" id="E4MS67"/>
<gene>
    <name evidence="1" type="ORF">HMPREF1977_1227</name>
</gene>
<dbReference type="EMBL" id="AEOH01000034">
    <property type="protein sequence ID" value="EFS97476.1"/>
    <property type="molecule type" value="Genomic_DNA"/>
</dbReference>
<protein>
    <submittedName>
        <fullName evidence="1">Uncharacterized protein</fullName>
    </submittedName>
</protein>
<comment type="caution">
    <text evidence="1">The sequence shown here is derived from an EMBL/GenBank/DDBJ whole genome shotgun (WGS) entry which is preliminary data.</text>
</comment>
<evidence type="ECO:0000313" key="2">
    <source>
        <dbReference type="Proteomes" id="UP000005391"/>
    </source>
</evidence>
<dbReference type="Proteomes" id="UP000005391">
    <property type="component" value="Unassembled WGS sequence"/>
</dbReference>
<organism evidence="1 2">
    <name type="scientific">Capnocytophaga ochracea F0287</name>
    <dbReference type="NCBI Taxonomy" id="873517"/>
    <lineage>
        <taxon>Bacteria</taxon>
        <taxon>Pseudomonadati</taxon>
        <taxon>Bacteroidota</taxon>
        <taxon>Flavobacteriia</taxon>
        <taxon>Flavobacteriales</taxon>
        <taxon>Flavobacteriaceae</taxon>
        <taxon>Capnocytophaga</taxon>
    </lineage>
</organism>
<proteinExistence type="predicted"/>
<name>E4MS67_CAPOC</name>
<reference evidence="1 2" key="1">
    <citation type="submission" date="2010-10" db="EMBL/GenBank/DDBJ databases">
        <authorList>
            <person name="Muzny D."/>
            <person name="Qin X."/>
            <person name="Deng J."/>
            <person name="Jiang H."/>
            <person name="Liu Y."/>
            <person name="Qu J."/>
            <person name="Song X.-Z."/>
            <person name="Zhang L."/>
            <person name="Thornton R."/>
            <person name="Coyle M."/>
            <person name="Francisco L."/>
            <person name="Jackson L."/>
            <person name="Javaid M."/>
            <person name="Korchina V."/>
            <person name="Kovar C."/>
            <person name="Mata R."/>
            <person name="Mathew T."/>
            <person name="Ngo R."/>
            <person name="Nguyen L."/>
            <person name="Nguyen N."/>
            <person name="Okwuonu G."/>
            <person name="Ongeri F."/>
            <person name="Pham C."/>
            <person name="Simmons D."/>
            <person name="Wilczek-Boney K."/>
            <person name="Hale W."/>
            <person name="Jakkamsetti A."/>
            <person name="Pham P."/>
            <person name="Ruth R."/>
            <person name="San Lucas F."/>
            <person name="Warren J."/>
            <person name="Zhang J."/>
            <person name="Zhao Z."/>
            <person name="Zhou C."/>
            <person name="Zhu D."/>
            <person name="Lee S."/>
            <person name="Bess C."/>
            <person name="Blankenburg K."/>
            <person name="Forbes L."/>
            <person name="Fu Q."/>
            <person name="Gubbala S."/>
            <person name="Hirani K."/>
            <person name="Jayaseelan J.C."/>
            <person name="Lara F."/>
            <person name="Munidasa M."/>
            <person name="Palculict T."/>
            <person name="Patil S."/>
            <person name="Pu L.-L."/>
            <person name="Saada N."/>
            <person name="Tang L."/>
            <person name="Weissenberger G."/>
            <person name="Zhu Y."/>
            <person name="Hemphill L."/>
            <person name="Shang Y."/>
            <person name="Youmans B."/>
            <person name="Ayvaz T."/>
            <person name="Ross M."/>
            <person name="Santibanez J."/>
            <person name="Aqrawi P."/>
            <person name="Gross S."/>
            <person name="Joshi V."/>
            <person name="Fowler G."/>
            <person name="Nazareth L."/>
            <person name="Reid J."/>
            <person name="Worley K."/>
            <person name="Petrosino J."/>
            <person name="Highlander S."/>
            <person name="Gibbs R."/>
        </authorList>
    </citation>
    <scope>NUCLEOTIDE SEQUENCE [LARGE SCALE GENOMIC DNA]</scope>
    <source>
        <strain evidence="1 2">F0287</strain>
    </source>
</reference>
<dbReference type="HOGENOM" id="CLU_200301_1_0_10"/>
<sequence length="50" mass="5847">MPKFQTLAKFEMKKRCIETVKRVRKETEKFGRELRGFLVKKGCKEGGVSL</sequence>
<evidence type="ECO:0000313" key="1">
    <source>
        <dbReference type="EMBL" id="EFS97476.1"/>
    </source>
</evidence>